<keyword evidence="3 5" id="KW-1133">Transmembrane helix</keyword>
<dbReference type="EMBL" id="REFR01000002">
    <property type="protein sequence ID" value="RMB12708.1"/>
    <property type="molecule type" value="Genomic_DNA"/>
</dbReference>
<evidence type="ECO:0000256" key="3">
    <source>
        <dbReference type="ARBA" id="ARBA00022989"/>
    </source>
</evidence>
<feature type="transmembrane region" description="Helical" evidence="5">
    <location>
        <begin position="140"/>
        <end position="157"/>
    </location>
</feature>
<keyword evidence="7" id="KW-1185">Reference proteome</keyword>
<evidence type="ECO:0000313" key="7">
    <source>
        <dbReference type="Proteomes" id="UP000271227"/>
    </source>
</evidence>
<evidence type="ECO:0000313" key="6">
    <source>
        <dbReference type="EMBL" id="RMB12708.1"/>
    </source>
</evidence>
<feature type="transmembrane region" description="Helical" evidence="5">
    <location>
        <begin position="21"/>
        <end position="45"/>
    </location>
</feature>
<sequence length="233" mass="25396">MLTTAMHRTWAQIFDPTFRSVLLISIGLALLVFAAVVTGTLYLWPADLTTGWEWVDNLGFTLVVIVAVYLLFPPLVTMMMGLNLERIAGAVESRYYPNSPASRSVGMGEALSSALKLTLLMIALNIVALIPYVFLLFTTGGVGTLALFLVLNGYLLGREYFEMVALRHLPVDAMLSLRRQARDRILMTGILIAGMFAVPFLNILAPILGAAVMTHAFHHLKSGGTASGMRGPR</sequence>
<evidence type="ECO:0000256" key="5">
    <source>
        <dbReference type="SAM" id="Phobius"/>
    </source>
</evidence>
<feature type="transmembrane region" description="Helical" evidence="5">
    <location>
        <begin position="113"/>
        <end position="134"/>
    </location>
</feature>
<feature type="transmembrane region" description="Helical" evidence="5">
    <location>
        <begin position="57"/>
        <end position="76"/>
    </location>
</feature>
<proteinExistence type="predicted"/>
<comment type="caution">
    <text evidence="6">The sequence shown here is derived from an EMBL/GenBank/DDBJ whole genome shotgun (WGS) entry which is preliminary data.</text>
</comment>
<evidence type="ECO:0000256" key="2">
    <source>
        <dbReference type="ARBA" id="ARBA00022692"/>
    </source>
</evidence>
<dbReference type="InParanoid" id="A0A3M0CTB2"/>
<dbReference type="InterPro" id="IPR059112">
    <property type="entry name" value="CysZ/EI24"/>
</dbReference>
<name>A0A3M0CTB2_9PROT</name>
<evidence type="ECO:0000256" key="1">
    <source>
        <dbReference type="ARBA" id="ARBA00004141"/>
    </source>
</evidence>
<accession>A0A3M0CTB2</accession>
<keyword evidence="4 5" id="KW-0472">Membrane</keyword>
<protein>
    <submittedName>
        <fullName evidence="6">Uncharacterized protein involved in cysteine biosynthesis</fullName>
    </submittedName>
</protein>
<feature type="transmembrane region" description="Helical" evidence="5">
    <location>
        <begin position="185"/>
        <end position="212"/>
    </location>
</feature>
<organism evidence="6 7">
    <name type="scientific">Eilatimonas milleporae</name>
    <dbReference type="NCBI Taxonomy" id="911205"/>
    <lineage>
        <taxon>Bacteria</taxon>
        <taxon>Pseudomonadati</taxon>
        <taxon>Pseudomonadota</taxon>
        <taxon>Alphaproteobacteria</taxon>
        <taxon>Kordiimonadales</taxon>
        <taxon>Kordiimonadaceae</taxon>
        <taxon>Eilatimonas</taxon>
    </lineage>
</organism>
<dbReference type="OrthoDB" id="5421146at2"/>
<dbReference type="Proteomes" id="UP000271227">
    <property type="component" value="Unassembled WGS sequence"/>
</dbReference>
<dbReference type="RefSeq" id="WP_121936920.1">
    <property type="nucleotide sequence ID" value="NZ_REFR01000002.1"/>
</dbReference>
<evidence type="ECO:0000256" key="4">
    <source>
        <dbReference type="ARBA" id="ARBA00023136"/>
    </source>
</evidence>
<dbReference type="Pfam" id="PF07264">
    <property type="entry name" value="EI24"/>
    <property type="match status" value="1"/>
</dbReference>
<comment type="subcellular location">
    <subcellularLocation>
        <location evidence="1">Membrane</location>
        <topology evidence="1">Multi-pass membrane protein</topology>
    </subcellularLocation>
</comment>
<keyword evidence="2 5" id="KW-0812">Transmembrane</keyword>
<gene>
    <name evidence="6" type="ORF">BXY39_0132</name>
</gene>
<dbReference type="AlphaFoldDB" id="A0A3M0CTB2"/>
<reference evidence="6 7" key="1">
    <citation type="submission" date="2018-10" db="EMBL/GenBank/DDBJ databases">
        <title>Genomic Encyclopedia of Archaeal and Bacterial Type Strains, Phase II (KMG-II): from individual species to whole genera.</title>
        <authorList>
            <person name="Goeker M."/>
        </authorList>
    </citation>
    <scope>NUCLEOTIDE SEQUENCE [LARGE SCALE GENOMIC DNA]</scope>
    <source>
        <strain evidence="6 7">DSM 25217</strain>
    </source>
</reference>